<dbReference type="Gene3D" id="3.20.20.80">
    <property type="entry name" value="Glycosidases"/>
    <property type="match status" value="1"/>
</dbReference>
<dbReference type="SUPFAM" id="SSF51445">
    <property type="entry name" value="(Trans)glycosidases"/>
    <property type="match status" value="1"/>
</dbReference>
<accession>A0A7X9FTK5</accession>
<proteinExistence type="predicted"/>
<name>A0A7X9FTK5_9DELT</name>
<dbReference type="EMBL" id="JAAZON010000597">
    <property type="protein sequence ID" value="NMC64086.1"/>
    <property type="molecule type" value="Genomic_DNA"/>
</dbReference>
<dbReference type="InterPro" id="IPR001360">
    <property type="entry name" value="Glyco_hydro_1"/>
</dbReference>
<gene>
    <name evidence="1" type="ORF">GYA55_13060</name>
</gene>
<dbReference type="PRINTS" id="PR00131">
    <property type="entry name" value="GLHYDRLASE1"/>
</dbReference>
<dbReference type="GO" id="GO:0004553">
    <property type="term" value="F:hydrolase activity, hydrolyzing O-glycosyl compounds"/>
    <property type="evidence" value="ECO:0007669"/>
    <property type="project" value="InterPro"/>
</dbReference>
<evidence type="ECO:0000313" key="1">
    <source>
        <dbReference type="EMBL" id="NMC64086.1"/>
    </source>
</evidence>
<organism evidence="1 2">
    <name type="scientific">SAR324 cluster bacterium</name>
    <dbReference type="NCBI Taxonomy" id="2024889"/>
    <lineage>
        <taxon>Bacteria</taxon>
        <taxon>Deltaproteobacteria</taxon>
        <taxon>SAR324 cluster</taxon>
    </lineage>
</organism>
<protein>
    <submittedName>
        <fullName evidence="1">Family 1 glycosylhydrolase</fullName>
    </submittedName>
</protein>
<dbReference type="Pfam" id="PF00232">
    <property type="entry name" value="Glyco_hydro_1"/>
    <property type="match status" value="1"/>
</dbReference>
<evidence type="ECO:0000313" key="2">
    <source>
        <dbReference type="Proteomes" id="UP000524246"/>
    </source>
</evidence>
<dbReference type="GO" id="GO:0005975">
    <property type="term" value="P:carbohydrate metabolic process"/>
    <property type="evidence" value="ECO:0007669"/>
    <property type="project" value="InterPro"/>
</dbReference>
<keyword evidence="1" id="KW-0378">Hydrolase</keyword>
<reference evidence="1 2" key="1">
    <citation type="journal article" date="2020" name="Biotechnol. Biofuels">
        <title>New insights from the biogas microbiome by comprehensive genome-resolved metagenomics of nearly 1600 species originating from multiple anaerobic digesters.</title>
        <authorList>
            <person name="Campanaro S."/>
            <person name="Treu L."/>
            <person name="Rodriguez-R L.M."/>
            <person name="Kovalovszki A."/>
            <person name="Ziels R.M."/>
            <person name="Maus I."/>
            <person name="Zhu X."/>
            <person name="Kougias P.G."/>
            <person name="Basile A."/>
            <person name="Luo G."/>
            <person name="Schluter A."/>
            <person name="Konstantinidis K.T."/>
            <person name="Angelidaki I."/>
        </authorList>
    </citation>
    <scope>NUCLEOTIDE SEQUENCE [LARGE SCALE GENOMIC DNA]</scope>
    <source>
        <strain evidence="1">AS27yjCOA_65</strain>
    </source>
</reference>
<dbReference type="Proteomes" id="UP000524246">
    <property type="component" value="Unassembled WGS sequence"/>
</dbReference>
<dbReference type="InterPro" id="IPR017853">
    <property type="entry name" value="GH"/>
</dbReference>
<comment type="caution">
    <text evidence="1">The sequence shown here is derived from an EMBL/GenBank/DDBJ whole genome shotgun (WGS) entry which is preliminary data.</text>
</comment>
<dbReference type="AlphaFoldDB" id="A0A7X9FTK5"/>
<sequence length="77" mass="9070">MAWPLILPGDRKSKVVNNSRRIEYLKDHIKEVRDAIHRGVLIEGYFLWTLMDNFEKCQGDKPDSCFALESHILIERL</sequence>